<evidence type="ECO:0000313" key="2">
    <source>
        <dbReference type="Proteomes" id="UP000515561"/>
    </source>
</evidence>
<proteinExistence type="predicted"/>
<dbReference type="EMBL" id="AP023367">
    <property type="protein sequence ID" value="BCJ96600.1"/>
    <property type="molecule type" value="Genomic_DNA"/>
</dbReference>
<dbReference type="KEGG" id="acel:acsn021_41690"/>
<dbReference type="AlphaFoldDB" id="A0A6S6RAT8"/>
<sequence length="81" mass="9587">MDKVNTIPQTDKDICCNVCGKQIFMEQGILKEDVFEAAKEWGYFSKYDLEVHKFNICEECYDNFIKSFKIPIKVIRKKEVL</sequence>
<keyword evidence="2" id="KW-1185">Reference proteome</keyword>
<accession>A0A6S6RAT8</accession>
<name>A0A6S6RAT8_9FIRM</name>
<dbReference type="RefSeq" id="WP_184091889.1">
    <property type="nucleotide sequence ID" value="NZ_AP023367.1"/>
</dbReference>
<organism evidence="1 2">
    <name type="scientific">Anaerocolumna cellulosilytica</name>
    <dbReference type="NCBI Taxonomy" id="433286"/>
    <lineage>
        <taxon>Bacteria</taxon>
        <taxon>Bacillati</taxon>
        <taxon>Bacillota</taxon>
        <taxon>Clostridia</taxon>
        <taxon>Lachnospirales</taxon>
        <taxon>Lachnospiraceae</taxon>
        <taxon>Anaerocolumna</taxon>
    </lineage>
</organism>
<evidence type="ECO:0000313" key="1">
    <source>
        <dbReference type="EMBL" id="BCJ96600.1"/>
    </source>
</evidence>
<protein>
    <submittedName>
        <fullName evidence="1">Uncharacterized protein</fullName>
    </submittedName>
</protein>
<reference evidence="1 2" key="1">
    <citation type="journal article" date="2016" name="Int. J. Syst. Evol. Microbiol.">
        <title>Descriptions of Anaerotaenia torta gen. nov., sp. nov. and Anaerocolumna cellulosilytica gen. nov., sp. nov. isolated from a methanogenic reactor of cattle waste.</title>
        <authorList>
            <person name="Uek A."/>
            <person name="Ohtaki Y."/>
            <person name="Kaku N."/>
            <person name="Ueki K."/>
        </authorList>
    </citation>
    <scope>NUCLEOTIDE SEQUENCE [LARGE SCALE GENOMIC DNA]</scope>
    <source>
        <strain evidence="1 2">SN021</strain>
    </source>
</reference>
<dbReference type="Proteomes" id="UP000515561">
    <property type="component" value="Chromosome"/>
</dbReference>
<gene>
    <name evidence="1" type="ORF">acsn021_41690</name>
</gene>